<dbReference type="Pfam" id="PF05990">
    <property type="entry name" value="DUF900"/>
    <property type="match status" value="1"/>
</dbReference>
<dbReference type="InterPro" id="IPR029058">
    <property type="entry name" value="AB_hydrolase_fold"/>
</dbReference>
<dbReference type="Gene3D" id="3.40.50.1820">
    <property type="entry name" value="alpha/beta hydrolase"/>
    <property type="match status" value="1"/>
</dbReference>
<gene>
    <name evidence="2" type="ORF">JET14_12155</name>
</gene>
<dbReference type="RefSeq" id="WP_200333826.1">
    <property type="nucleotide sequence ID" value="NZ_CP066786.1"/>
</dbReference>
<dbReference type="InterPro" id="IPR010297">
    <property type="entry name" value="DUF900_hydrolase"/>
</dbReference>
<sequence length="585" mass="63858">MRLARIALLSLLPLFVTPPLFAQEAARFDPIAFELELAAVEAPAERLVLVDAAIAALEAAPDPDPEIYFDLSALRLEILREAGETAAAAAAAEELADFAIRMSGQLDRNPLPYLDLAATLYTETEAYREALRVLDTEIAYRRNGGQAGQVLADLLNRKAEVARLRGDMAAAEEFAGQAQFAIMSTRMGKRSGQDGGFSAVDVFYATDRARTGDADPAEFYGYGRGDLEYGVVTVTIPDTHVPGAIETPSIWKLEFGPSPARHVMVQKVDPMEADAYFSKMSSDLAGRERKEIVVFIHGFNTRFDAAAKRAAQLAYDMDYRGVPVLYSWPSAGQTVRYVADTAVVRLSGRRLSMFLEDLRARSGADTIHIVAHSMGNRALTDALELMALRDGIKEGDDPVFGQVFFAAPDVDAGLFREMMKTIHPLAERLTLYTSENDWALVASRKLHGNAPRAGQGGDSVTTDELFDTIDMSDLGEDMLAHTYFADDSSALADIVSLIWRNPPPNVRCGMTETVTETGETAWKYQKGSCFDKTMIGLISHLWSKSDISRADISTLISELVTDQAAASEIEGRLDAYIAPEGQEAN</sequence>
<name>A0A7T7KJV5_9HYPH</name>
<dbReference type="Proteomes" id="UP000596083">
    <property type="component" value="Chromosome"/>
</dbReference>
<dbReference type="PANTHER" id="PTHR36513">
    <property type="entry name" value="ABC TRANSMEMBRANE TYPE-1 DOMAIN-CONTAINING PROTEIN"/>
    <property type="match status" value="1"/>
</dbReference>
<accession>A0A7T7KJV5</accession>
<feature type="chain" id="PRO_5032976973" evidence="1">
    <location>
        <begin position="23"/>
        <end position="585"/>
    </location>
</feature>
<protein>
    <submittedName>
        <fullName evidence="2">Alpha/beta fold hydrolase</fullName>
    </submittedName>
</protein>
<evidence type="ECO:0000313" key="2">
    <source>
        <dbReference type="EMBL" id="QQM29090.1"/>
    </source>
</evidence>
<dbReference type="KEGG" id="mlut:JET14_12155"/>
<dbReference type="PANTHER" id="PTHR36513:SF1">
    <property type="entry name" value="TRANSMEMBRANE PROTEIN"/>
    <property type="match status" value="1"/>
</dbReference>
<feature type="signal peptide" evidence="1">
    <location>
        <begin position="1"/>
        <end position="22"/>
    </location>
</feature>
<proteinExistence type="predicted"/>
<evidence type="ECO:0000256" key="1">
    <source>
        <dbReference type="SAM" id="SignalP"/>
    </source>
</evidence>
<dbReference type="AlphaFoldDB" id="A0A7T7KJV5"/>
<organism evidence="2 3">
    <name type="scientific">Martelella lutilitoris</name>
    <dbReference type="NCBI Taxonomy" id="2583532"/>
    <lineage>
        <taxon>Bacteria</taxon>
        <taxon>Pseudomonadati</taxon>
        <taxon>Pseudomonadota</taxon>
        <taxon>Alphaproteobacteria</taxon>
        <taxon>Hyphomicrobiales</taxon>
        <taxon>Aurantimonadaceae</taxon>
        <taxon>Martelella</taxon>
    </lineage>
</organism>
<reference evidence="2 3" key="1">
    <citation type="submission" date="2020-12" db="EMBL/GenBank/DDBJ databases">
        <authorList>
            <person name="Zheng R.K."/>
            <person name="Sun C.M."/>
        </authorList>
    </citation>
    <scope>NUCLEOTIDE SEQUENCE [LARGE SCALE GENOMIC DNA]</scope>
    <source>
        <strain evidence="2 3">ZRK001</strain>
    </source>
</reference>
<dbReference type="GO" id="GO:0016787">
    <property type="term" value="F:hydrolase activity"/>
    <property type="evidence" value="ECO:0007669"/>
    <property type="project" value="UniProtKB-KW"/>
</dbReference>
<evidence type="ECO:0000313" key="3">
    <source>
        <dbReference type="Proteomes" id="UP000596083"/>
    </source>
</evidence>
<dbReference type="SUPFAM" id="SSF53474">
    <property type="entry name" value="alpha/beta-Hydrolases"/>
    <property type="match status" value="1"/>
</dbReference>
<keyword evidence="2" id="KW-0378">Hydrolase</keyword>
<keyword evidence="1" id="KW-0732">Signal</keyword>
<dbReference type="EMBL" id="CP066786">
    <property type="protein sequence ID" value="QQM29090.1"/>
    <property type="molecule type" value="Genomic_DNA"/>
</dbReference>